<dbReference type="GO" id="GO:0016020">
    <property type="term" value="C:membrane"/>
    <property type="evidence" value="ECO:0007669"/>
    <property type="project" value="InterPro"/>
</dbReference>
<organism evidence="6 7">
    <name type="scientific">Purpureocillium lavendulum</name>
    <dbReference type="NCBI Taxonomy" id="1247861"/>
    <lineage>
        <taxon>Eukaryota</taxon>
        <taxon>Fungi</taxon>
        <taxon>Dikarya</taxon>
        <taxon>Ascomycota</taxon>
        <taxon>Pezizomycotina</taxon>
        <taxon>Sordariomycetes</taxon>
        <taxon>Hypocreomycetidae</taxon>
        <taxon>Hypocreales</taxon>
        <taxon>Ophiocordycipitaceae</taxon>
        <taxon>Purpureocillium</taxon>
    </lineage>
</organism>
<feature type="domain" description="C5a peptidase/Subtilisin-like protease SBT2-like Fn3-like" evidence="5">
    <location>
        <begin position="421"/>
        <end position="535"/>
    </location>
</feature>
<comment type="similarity">
    <text evidence="1">Belongs to the peptidase S8 family.</text>
</comment>
<dbReference type="Gene3D" id="3.40.50.200">
    <property type="entry name" value="Peptidase S8/S53 domain"/>
    <property type="match status" value="1"/>
</dbReference>
<accession>A0AB34FAR0</accession>
<protein>
    <submittedName>
        <fullName evidence="6">Subtilisin</fullName>
    </submittedName>
</protein>
<dbReference type="Gene3D" id="3.50.30.30">
    <property type="match status" value="1"/>
</dbReference>
<dbReference type="GO" id="GO:0004252">
    <property type="term" value="F:serine-type endopeptidase activity"/>
    <property type="evidence" value="ECO:0007669"/>
    <property type="project" value="InterPro"/>
</dbReference>
<dbReference type="Pfam" id="PF06280">
    <property type="entry name" value="fn3_5"/>
    <property type="match status" value="1"/>
</dbReference>
<feature type="domain" description="PA" evidence="4">
    <location>
        <begin position="240"/>
        <end position="293"/>
    </location>
</feature>
<dbReference type="InterPro" id="IPR003137">
    <property type="entry name" value="PA_domain"/>
</dbReference>
<comment type="caution">
    <text evidence="6">The sequence shown here is derived from an EMBL/GenBank/DDBJ whole genome shotgun (WGS) entry which is preliminary data.</text>
</comment>
<evidence type="ECO:0000313" key="7">
    <source>
        <dbReference type="Proteomes" id="UP001163105"/>
    </source>
</evidence>
<dbReference type="EMBL" id="JAQHRD010000022">
    <property type="protein sequence ID" value="KAJ6436419.1"/>
    <property type="molecule type" value="Genomic_DNA"/>
</dbReference>
<sequence>MQAPDLFVETTWKWALGWKRDLVTPAALLVRADRPCHVWATTAVPPIAPTGPSRPPAHRAHRGHPVHPVHGDHLGPAARVRRLTQGHPEDQQGTDGAQIDYKHTALGGCFGKGCLVTGGTDPVGDAYDGYNTPIPANNPMDCAAAAPTAYKVFGCVGEVSNDVLIAAYNQAYVQRIVKKGVPCTISAGNSGDHGLFYASGASDGKLVTSIASFVNTETPILLYDVNYSIDGGDDVKFGYDDGCDALPDSTPDLSNKIVLIRRGSCTFVQKVTNAVAKGAKYVLILNNVGGAGGIDVLAVKGIGGKKVTLKMAGMKDTNDTYTSWCPTWEMDLKPQIGAPGGNILSIYPTALGGFAVPYPVRDTFDPLLIEQLLSGNANPQYFNDGNRFYPFLARTAQHGGGLVQAYDAAYASMVIEPSGLAFNDTDHFKKELKFKIQNIGKTEVTYKMSHVPAITMYTLTADKSKPYPAVFPNEPVQSAVTLKLSQDSVTVAPDRVATITVSATAPSGLDARRLAVWGGWVAVNGSDGSSQSIPYQGLTGSLHKATVLAADDIWITHSPDKKLNAVAPNTTFTIPAPGNADGSSDLPSLLINLALGSAFMRADIVPMTTCPPKNLTTEVWGTKTIGQPYGWPANWVARGAAGYQWDGRLDSGNYAPPGKYKFVVRALKIFGDSKTKDEYDVSESPAFYIKYQ</sequence>
<evidence type="ECO:0000259" key="5">
    <source>
        <dbReference type="Pfam" id="PF06280"/>
    </source>
</evidence>
<dbReference type="InterPro" id="IPR046450">
    <property type="entry name" value="PA_dom_sf"/>
</dbReference>
<evidence type="ECO:0000256" key="3">
    <source>
        <dbReference type="SAM" id="MobiDB-lite"/>
    </source>
</evidence>
<evidence type="ECO:0000256" key="2">
    <source>
        <dbReference type="ARBA" id="ARBA00022729"/>
    </source>
</evidence>
<reference evidence="6" key="1">
    <citation type="submission" date="2023-01" db="EMBL/GenBank/DDBJ databases">
        <title>The growth and conidiation of Purpureocillium lavendulum are regulated by nitrogen source and histone H3K14 acetylation.</title>
        <authorList>
            <person name="Tang P."/>
            <person name="Han J."/>
            <person name="Zhang C."/>
            <person name="Tang P."/>
            <person name="Qi F."/>
            <person name="Zhang K."/>
            <person name="Liang L."/>
        </authorList>
    </citation>
    <scope>NUCLEOTIDE SEQUENCE</scope>
    <source>
        <strain evidence="6">YMF1.00683</strain>
    </source>
</reference>
<feature type="compositionally biased region" description="Basic residues" evidence="3">
    <location>
        <begin position="56"/>
        <end position="67"/>
    </location>
</feature>
<evidence type="ECO:0000259" key="4">
    <source>
        <dbReference type="Pfam" id="PF02225"/>
    </source>
</evidence>
<evidence type="ECO:0000313" key="6">
    <source>
        <dbReference type="EMBL" id="KAJ6436419.1"/>
    </source>
</evidence>
<dbReference type="AlphaFoldDB" id="A0AB34FAR0"/>
<dbReference type="InterPro" id="IPR010435">
    <property type="entry name" value="C5a/SBT2-like_Fn3"/>
</dbReference>
<evidence type="ECO:0000256" key="1">
    <source>
        <dbReference type="ARBA" id="ARBA00011073"/>
    </source>
</evidence>
<proteinExistence type="inferred from homology"/>
<keyword evidence="2" id="KW-0732">Signal</keyword>
<dbReference type="Proteomes" id="UP001163105">
    <property type="component" value="Unassembled WGS sequence"/>
</dbReference>
<keyword evidence="7" id="KW-1185">Reference proteome</keyword>
<gene>
    <name evidence="6" type="ORF">O9K51_11011</name>
</gene>
<dbReference type="SUPFAM" id="SSF52025">
    <property type="entry name" value="PA domain"/>
    <property type="match status" value="1"/>
</dbReference>
<name>A0AB34FAR0_9HYPO</name>
<dbReference type="GO" id="GO:0006508">
    <property type="term" value="P:proteolysis"/>
    <property type="evidence" value="ECO:0007669"/>
    <property type="project" value="InterPro"/>
</dbReference>
<dbReference type="InterPro" id="IPR036852">
    <property type="entry name" value="Peptidase_S8/S53_dom_sf"/>
</dbReference>
<dbReference type="Pfam" id="PF02225">
    <property type="entry name" value="PA"/>
    <property type="match status" value="1"/>
</dbReference>
<dbReference type="SUPFAM" id="SSF52743">
    <property type="entry name" value="Subtilisin-like"/>
    <property type="match status" value="1"/>
</dbReference>
<dbReference type="Gene3D" id="2.60.40.1710">
    <property type="entry name" value="Subtilisin-like superfamily"/>
    <property type="match status" value="1"/>
</dbReference>
<feature type="region of interest" description="Disordered" evidence="3">
    <location>
        <begin position="47"/>
        <end position="72"/>
    </location>
</feature>